<dbReference type="EMBL" id="GG692402">
    <property type="protein sequence ID" value="EER30836.1"/>
    <property type="molecule type" value="Genomic_DNA"/>
</dbReference>
<evidence type="ECO:0000256" key="2">
    <source>
        <dbReference type="ARBA" id="ARBA00022723"/>
    </source>
</evidence>
<dbReference type="SMART" id="SM00355">
    <property type="entry name" value="ZnF_C2H2"/>
    <property type="match status" value="2"/>
</dbReference>
<dbReference type="Pfam" id="PF12171">
    <property type="entry name" value="zf-C2H2_jaz"/>
    <property type="match status" value="1"/>
</dbReference>
<dbReference type="SUPFAM" id="SSF57667">
    <property type="entry name" value="beta-beta-alpha zinc fingers"/>
    <property type="match status" value="1"/>
</dbReference>
<evidence type="ECO:0000313" key="7">
    <source>
        <dbReference type="EMBL" id="EER30836.1"/>
    </source>
</evidence>
<keyword evidence="4" id="KW-0862">Zinc</keyword>
<dbReference type="InterPro" id="IPR024598">
    <property type="entry name" value="SF3a60/Prp9_C"/>
</dbReference>
<dbReference type="HOGENOM" id="CLU_027160_1_1_1"/>
<dbReference type="InterPro" id="IPR022755">
    <property type="entry name" value="Znf_C2H2_jaz"/>
</dbReference>
<keyword evidence="3" id="KW-0863">Zinc-finger</keyword>
<dbReference type="InterPro" id="IPR003604">
    <property type="entry name" value="Matrin/U1-like-C_Znf_C2H2"/>
</dbReference>
<protein>
    <recommendedName>
        <fullName evidence="6">C2H2-type domain-containing protein</fullName>
    </recommendedName>
</protein>
<dbReference type="Gene3D" id="3.30.160.60">
    <property type="entry name" value="Classic Zinc Finger"/>
    <property type="match status" value="1"/>
</dbReference>
<dbReference type="GO" id="GO:0003723">
    <property type="term" value="F:RNA binding"/>
    <property type="evidence" value="ECO:0007669"/>
    <property type="project" value="InterPro"/>
</dbReference>
<dbReference type="Proteomes" id="UP000002037">
    <property type="component" value="Unassembled WGS sequence"/>
</dbReference>
<dbReference type="PANTHER" id="PTHR12786:SF2">
    <property type="entry name" value="SPLICING FACTOR 3A SUBUNIT 3"/>
    <property type="match status" value="1"/>
</dbReference>
<keyword evidence="8" id="KW-1185">Reference proteome</keyword>
<evidence type="ECO:0000313" key="8">
    <source>
        <dbReference type="Proteomes" id="UP000002037"/>
    </source>
</evidence>
<organism evidence="7 8">
    <name type="scientific">Candida tropicalis (strain ATCC MYA-3404 / T1)</name>
    <name type="common">Yeast</name>
    <dbReference type="NCBI Taxonomy" id="294747"/>
    <lineage>
        <taxon>Eukaryota</taxon>
        <taxon>Fungi</taxon>
        <taxon>Dikarya</taxon>
        <taxon>Ascomycota</taxon>
        <taxon>Saccharomycotina</taxon>
        <taxon>Pichiomycetes</taxon>
        <taxon>Debaryomycetaceae</taxon>
        <taxon>Candida/Lodderomyces clade</taxon>
        <taxon>Candida</taxon>
    </lineage>
</organism>
<dbReference type="PROSITE" id="PS00028">
    <property type="entry name" value="ZINC_FINGER_C2H2_1"/>
    <property type="match status" value="1"/>
</dbReference>
<dbReference type="InterPro" id="IPR051421">
    <property type="entry name" value="RNA_Proc_DNA_Dmg_Regulator"/>
</dbReference>
<dbReference type="Pfam" id="PF11931">
    <property type="entry name" value="SF3a60_Prp9_C"/>
    <property type="match status" value="1"/>
</dbReference>
<feature type="domain" description="C2H2-type" evidence="6">
    <location>
        <begin position="265"/>
        <end position="287"/>
    </location>
</feature>
<dbReference type="STRING" id="294747.C5MGT4"/>
<evidence type="ECO:0000256" key="1">
    <source>
        <dbReference type="ARBA" id="ARBA00004123"/>
    </source>
</evidence>
<dbReference type="VEuPathDB" id="FungiDB:CTRG_05288"/>
<dbReference type="RefSeq" id="XP_002550990.1">
    <property type="nucleotide sequence ID" value="XM_002550944.1"/>
</dbReference>
<dbReference type="eggNOG" id="KOG2636">
    <property type="taxonomic scope" value="Eukaryota"/>
</dbReference>
<keyword evidence="2" id="KW-0479">Metal-binding</keyword>
<accession>C5MGT4</accession>
<dbReference type="SMART" id="SM00451">
    <property type="entry name" value="ZnF_U1"/>
    <property type="match status" value="1"/>
</dbReference>
<dbReference type="InterPro" id="IPR013087">
    <property type="entry name" value="Znf_C2H2_type"/>
</dbReference>
<dbReference type="KEGG" id="ctp:CTRG_05288"/>
<dbReference type="GO" id="GO:0000398">
    <property type="term" value="P:mRNA splicing, via spliceosome"/>
    <property type="evidence" value="ECO:0007669"/>
    <property type="project" value="InterPro"/>
</dbReference>
<evidence type="ECO:0000256" key="3">
    <source>
        <dbReference type="ARBA" id="ARBA00022771"/>
    </source>
</evidence>
<comment type="subcellular location">
    <subcellularLocation>
        <location evidence="1">Nucleus</location>
    </subcellularLocation>
</comment>
<evidence type="ECO:0000256" key="5">
    <source>
        <dbReference type="ARBA" id="ARBA00023242"/>
    </source>
</evidence>
<dbReference type="Pfam" id="PF16958">
    <property type="entry name" value="PRP9_N"/>
    <property type="match status" value="1"/>
</dbReference>
<evidence type="ECO:0000259" key="6">
    <source>
        <dbReference type="PROSITE" id="PS00028"/>
    </source>
</evidence>
<dbReference type="AlphaFoldDB" id="C5MGT4"/>
<dbReference type="GeneID" id="8299609"/>
<sequence>MIIAIMNNFIETQRSNIEELDIIEDSVSKKLLKNPFILPSHLQPKQNFLISKINKPKSTKRLTLQQQYELKYFNDRYNQIIKDLNHCLNSEKELFDKALPEPSFEKFDELINNIPENEEMVTDPRVLYSSYSSLDKEKFPNDVTLKIKNGKELEFVKRKHILSYVASHLKNLEIDETLDMHKFHDIYVNNFGKVSYIEYLYKFMSFPYNTTNGSYTTYLTELSEFLTKRLIELYPLTDYQELLKSWKSNFKVEEGKPNEKGEIFCEPCNKIFAKQTVYDAHLSGKKHKKNAQNISQKDSLIPWMEYLIQKLCDELKLDLEYTRSEVEKLANASEREIQLDKHLQREIENEFVNINEDDNDSEVQVSDDEGDDSFKNLPLGPDGTPIPFWLYKLQGLHKQYKCEICGNITYKGKKVFVKHFNEPKHQYGLKCLGIDEDKMVLFKNIVKIDEVVQLWRSLKKEIKTQSNEIEIEDKHGNVMSEKDYLDLKKQGLL</sequence>
<dbReference type="InterPro" id="IPR036236">
    <property type="entry name" value="Znf_C2H2_sf"/>
</dbReference>
<evidence type="ECO:0000256" key="4">
    <source>
        <dbReference type="ARBA" id="ARBA00022833"/>
    </source>
</evidence>
<name>C5MGT4_CANTT</name>
<gene>
    <name evidence="7" type="ORF">CTRG_05288</name>
</gene>
<proteinExistence type="predicted"/>
<keyword evidence="5" id="KW-0539">Nucleus</keyword>
<dbReference type="PANTHER" id="PTHR12786">
    <property type="entry name" value="SPLICING FACTOR SF3A-RELATED"/>
    <property type="match status" value="1"/>
</dbReference>
<dbReference type="GO" id="GO:0005681">
    <property type="term" value="C:spliceosomal complex"/>
    <property type="evidence" value="ECO:0007669"/>
    <property type="project" value="InterPro"/>
</dbReference>
<dbReference type="GO" id="GO:0008270">
    <property type="term" value="F:zinc ion binding"/>
    <property type="evidence" value="ECO:0007669"/>
    <property type="project" value="UniProtKB-KW"/>
</dbReference>
<dbReference type="OrthoDB" id="2160351at2759"/>
<reference evidence="7 8" key="1">
    <citation type="journal article" date="2009" name="Nature">
        <title>Evolution of pathogenicity and sexual reproduction in eight Candida genomes.</title>
        <authorList>
            <person name="Butler G."/>
            <person name="Rasmussen M.D."/>
            <person name="Lin M.F."/>
            <person name="Santos M.A."/>
            <person name="Sakthikumar S."/>
            <person name="Munro C.A."/>
            <person name="Rheinbay E."/>
            <person name="Grabherr M."/>
            <person name="Forche A."/>
            <person name="Reedy J.L."/>
            <person name="Agrafioti I."/>
            <person name="Arnaud M.B."/>
            <person name="Bates S."/>
            <person name="Brown A.J."/>
            <person name="Brunke S."/>
            <person name="Costanzo M.C."/>
            <person name="Fitzpatrick D.A."/>
            <person name="de Groot P.W."/>
            <person name="Harris D."/>
            <person name="Hoyer L.L."/>
            <person name="Hube B."/>
            <person name="Klis F.M."/>
            <person name="Kodira C."/>
            <person name="Lennard N."/>
            <person name="Logue M.E."/>
            <person name="Martin R."/>
            <person name="Neiman A.M."/>
            <person name="Nikolaou E."/>
            <person name="Quail M.A."/>
            <person name="Quinn J."/>
            <person name="Santos M.C."/>
            <person name="Schmitzberger F.F."/>
            <person name="Sherlock G."/>
            <person name="Shah P."/>
            <person name="Silverstein K.A."/>
            <person name="Skrzypek M.S."/>
            <person name="Soll D."/>
            <person name="Staggs R."/>
            <person name="Stansfield I."/>
            <person name="Stumpf M.P."/>
            <person name="Sudbery P.E."/>
            <person name="Srikantha T."/>
            <person name="Zeng Q."/>
            <person name="Berman J."/>
            <person name="Berriman M."/>
            <person name="Heitman J."/>
            <person name="Gow N.A."/>
            <person name="Lorenz M.C."/>
            <person name="Birren B.W."/>
            <person name="Kellis M."/>
            <person name="Cuomo C.A."/>
        </authorList>
    </citation>
    <scope>NUCLEOTIDE SEQUENCE [LARGE SCALE GENOMIC DNA]</scope>
    <source>
        <strain evidence="8">ATCC MYA-3404 / T1</strain>
    </source>
</reference>
<dbReference type="InterPro" id="IPR031590">
    <property type="entry name" value="PRP9_N"/>
</dbReference>